<keyword evidence="5 9" id="KW-0418">Kinase</keyword>
<protein>
    <recommendedName>
        <fullName evidence="2">histidine kinase</fullName>
        <ecNumber evidence="2">2.7.13.3</ecNumber>
    </recommendedName>
</protein>
<dbReference type="InterPro" id="IPR035965">
    <property type="entry name" value="PAS-like_dom_sf"/>
</dbReference>
<dbReference type="CDD" id="cd00075">
    <property type="entry name" value="HATPase"/>
    <property type="match status" value="1"/>
</dbReference>
<evidence type="ECO:0000256" key="1">
    <source>
        <dbReference type="ARBA" id="ARBA00000085"/>
    </source>
</evidence>
<evidence type="ECO:0000256" key="5">
    <source>
        <dbReference type="ARBA" id="ARBA00022777"/>
    </source>
</evidence>
<dbReference type="SUPFAM" id="SSF47384">
    <property type="entry name" value="Homodimeric domain of signal transducing histidine kinase"/>
    <property type="match status" value="1"/>
</dbReference>
<evidence type="ECO:0000256" key="3">
    <source>
        <dbReference type="ARBA" id="ARBA00022553"/>
    </source>
</evidence>
<feature type="domain" description="Histidine kinase" evidence="6">
    <location>
        <begin position="303"/>
        <end position="512"/>
    </location>
</feature>
<dbReference type="EC" id="2.7.13.3" evidence="2"/>
<dbReference type="InterPro" id="IPR013655">
    <property type="entry name" value="PAS_fold_3"/>
</dbReference>
<dbReference type="PANTHER" id="PTHR43304">
    <property type="entry name" value="PHYTOCHROME-LIKE PROTEIN CPH1"/>
    <property type="match status" value="1"/>
</dbReference>
<dbReference type="SMART" id="SM00387">
    <property type="entry name" value="HATPase_c"/>
    <property type="match status" value="1"/>
</dbReference>
<dbReference type="InterPro" id="IPR000014">
    <property type="entry name" value="PAS"/>
</dbReference>
<evidence type="ECO:0000313" key="10">
    <source>
        <dbReference type="Proteomes" id="UP000220133"/>
    </source>
</evidence>
<dbReference type="PROSITE" id="PS50113">
    <property type="entry name" value="PAC"/>
    <property type="match status" value="1"/>
</dbReference>
<evidence type="ECO:0000259" key="6">
    <source>
        <dbReference type="PROSITE" id="PS50109"/>
    </source>
</evidence>
<dbReference type="EMBL" id="CP023777">
    <property type="protein sequence ID" value="ATL46625.1"/>
    <property type="molecule type" value="Genomic_DNA"/>
</dbReference>
<dbReference type="InterPro" id="IPR004358">
    <property type="entry name" value="Sig_transdc_His_kin-like_C"/>
</dbReference>
<evidence type="ECO:0000259" key="7">
    <source>
        <dbReference type="PROSITE" id="PS50112"/>
    </source>
</evidence>
<dbReference type="CDD" id="cd00130">
    <property type="entry name" value="PAS"/>
    <property type="match status" value="1"/>
</dbReference>
<dbReference type="Gene3D" id="3.30.450.20">
    <property type="entry name" value="PAS domain"/>
    <property type="match status" value="2"/>
</dbReference>
<dbReference type="Gene3D" id="1.10.287.130">
    <property type="match status" value="1"/>
</dbReference>
<keyword evidence="10" id="KW-1185">Reference proteome</keyword>
<dbReference type="InterPro" id="IPR036097">
    <property type="entry name" value="HisK_dim/P_sf"/>
</dbReference>
<dbReference type="InterPro" id="IPR052162">
    <property type="entry name" value="Sensor_kinase/Photoreceptor"/>
</dbReference>
<dbReference type="Pfam" id="PF08447">
    <property type="entry name" value="PAS_3"/>
    <property type="match status" value="1"/>
</dbReference>
<dbReference type="GO" id="GO:0000155">
    <property type="term" value="F:phosphorelay sensor kinase activity"/>
    <property type="evidence" value="ECO:0007669"/>
    <property type="project" value="InterPro"/>
</dbReference>
<feature type="domain" description="PAS" evidence="7">
    <location>
        <begin position="154"/>
        <end position="224"/>
    </location>
</feature>
<feature type="domain" description="PAC" evidence="8">
    <location>
        <begin position="228"/>
        <end position="278"/>
    </location>
</feature>
<accession>A0A291QRT0</accession>
<dbReference type="Pfam" id="PF00989">
    <property type="entry name" value="PAS"/>
    <property type="match status" value="1"/>
</dbReference>
<dbReference type="InterPro" id="IPR013767">
    <property type="entry name" value="PAS_fold"/>
</dbReference>
<dbReference type="NCBIfam" id="TIGR00229">
    <property type="entry name" value="sensory_box"/>
    <property type="match status" value="2"/>
</dbReference>
<dbReference type="PROSITE" id="PS50109">
    <property type="entry name" value="HIS_KIN"/>
    <property type="match status" value="1"/>
</dbReference>
<dbReference type="SUPFAM" id="SSF55874">
    <property type="entry name" value="ATPase domain of HSP90 chaperone/DNA topoisomerase II/histidine kinase"/>
    <property type="match status" value="1"/>
</dbReference>
<dbReference type="AlphaFoldDB" id="A0A291QRT0"/>
<dbReference type="Pfam" id="PF02518">
    <property type="entry name" value="HATPase_c"/>
    <property type="match status" value="1"/>
</dbReference>
<dbReference type="InterPro" id="IPR000700">
    <property type="entry name" value="PAS-assoc_C"/>
</dbReference>
<comment type="catalytic activity">
    <reaction evidence="1">
        <text>ATP + protein L-histidine = ADP + protein N-phospho-L-histidine.</text>
        <dbReference type="EC" id="2.7.13.3"/>
    </reaction>
</comment>
<dbReference type="SMART" id="SM00091">
    <property type="entry name" value="PAS"/>
    <property type="match status" value="2"/>
</dbReference>
<name>A0A291QRT0_9BACT</name>
<dbReference type="Proteomes" id="UP000220133">
    <property type="component" value="Chromosome"/>
</dbReference>
<evidence type="ECO:0000259" key="8">
    <source>
        <dbReference type="PROSITE" id="PS50113"/>
    </source>
</evidence>
<dbReference type="InterPro" id="IPR003594">
    <property type="entry name" value="HATPase_dom"/>
</dbReference>
<dbReference type="InterPro" id="IPR005467">
    <property type="entry name" value="His_kinase_dom"/>
</dbReference>
<dbReference type="PANTHER" id="PTHR43304:SF1">
    <property type="entry name" value="PAC DOMAIN-CONTAINING PROTEIN"/>
    <property type="match status" value="1"/>
</dbReference>
<evidence type="ECO:0000313" key="9">
    <source>
        <dbReference type="EMBL" id="ATL46625.1"/>
    </source>
</evidence>
<dbReference type="SMART" id="SM00086">
    <property type="entry name" value="PAC"/>
    <property type="match status" value="2"/>
</dbReference>
<organism evidence="9 10">
    <name type="scientific">Chitinophaga caeni</name>
    <dbReference type="NCBI Taxonomy" id="2029983"/>
    <lineage>
        <taxon>Bacteria</taxon>
        <taxon>Pseudomonadati</taxon>
        <taxon>Bacteroidota</taxon>
        <taxon>Chitinophagia</taxon>
        <taxon>Chitinophagales</taxon>
        <taxon>Chitinophagaceae</taxon>
        <taxon>Chitinophaga</taxon>
    </lineage>
</organism>
<dbReference type="InterPro" id="IPR036890">
    <property type="entry name" value="HATPase_C_sf"/>
</dbReference>
<reference evidence="9 10" key="1">
    <citation type="submission" date="2017-10" db="EMBL/GenBank/DDBJ databases">
        <title>Paenichitinophaga pekingensis gen. nov., sp. nov., isolated from activated sludge.</title>
        <authorList>
            <person name="Jin D."/>
            <person name="Kong X."/>
            <person name="Deng Y."/>
            <person name="Bai Z."/>
        </authorList>
    </citation>
    <scope>NUCLEOTIDE SEQUENCE [LARGE SCALE GENOMIC DNA]</scope>
    <source>
        <strain evidence="9 10">13</strain>
    </source>
</reference>
<evidence type="ECO:0000256" key="2">
    <source>
        <dbReference type="ARBA" id="ARBA00012438"/>
    </source>
</evidence>
<sequence>MFIHQIDHQIDNGITEAILNTIDEGILLVSNEGIIKGCNRQALEIIKLSSDQVLGKSYKDEMWIATTEELMPISSEQFPIATSIKSGSPVKNFVMGLKVDKVSIWINVNTHILEIKNERFILASFYDISEPIRARRSLQMLTNQLIEKDKQLLIDQKFTNAFHYASIGIALVTDTGLFVDVNNSLCQMLGYSKEELLSLNFQSLTHPGDLEIDLDFVRKMLNNELDTYQMEKRYYHKNGSIIWVLLSVSMVRDPYSPMFISQIVNISEHKKLIDDLNSNNIILGRTSGELQRRVNQLSEFNQIVAHNLRGAAGNIISLLGLMKDSRDEQERMMYFPYLEQSSKALMDILNNLIKLLHVRLNNEPVNQEMLNINKSIDQCIYQLYQEIHSSKAMIRMDLQVLHVKYNKAYLDSIIYNLLSNAIKYAKRDTAPIILISTYKKDGACYLDVADNGMGIDLDRFGDQLYKANKNFHKTKNSHGFGLYILKNQLDAMNSEITVESALGKGTKFTVRL</sequence>
<dbReference type="SUPFAM" id="SSF55785">
    <property type="entry name" value="PYP-like sensor domain (PAS domain)"/>
    <property type="match status" value="2"/>
</dbReference>
<dbReference type="KEGG" id="cbae:COR50_05195"/>
<proteinExistence type="predicted"/>
<dbReference type="Gene3D" id="3.30.565.10">
    <property type="entry name" value="Histidine kinase-like ATPase, C-terminal domain"/>
    <property type="match status" value="1"/>
</dbReference>
<dbReference type="PRINTS" id="PR00344">
    <property type="entry name" value="BCTRLSENSOR"/>
</dbReference>
<keyword evidence="3" id="KW-0597">Phosphoprotein</keyword>
<evidence type="ECO:0000256" key="4">
    <source>
        <dbReference type="ARBA" id="ARBA00022679"/>
    </source>
</evidence>
<dbReference type="PROSITE" id="PS50112">
    <property type="entry name" value="PAS"/>
    <property type="match status" value="1"/>
</dbReference>
<gene>
    <name evidence="9" type="ORF">COR50_05195</name>
</gene>
<dbReference type="InterPro" id="IPR001610">
    <property type="entry name" value="PAC"/>
</dbReference>
<dbReference type="GO" id="GO:0006355">
    <property type="term" value="P:regulation of DNA-templated transcription"/>
    <property type="evidence" value="ECO:0007669"/>
    <property type="project" value="InterPro"/>
</dbReference>
<keyword evidence="4" id="KW-0808">Transferase</keyword>